<evidence type="ECO:0000313" key="2">
    <source>
        <dbReference type="Proteomes" id="UP000319432"/>
    </source>
</evidence>
<dbReference type="Proteomes" id="UP000319432">
    <property type="component" value="Chromosome"/>
</dbReference>
<reference evidence="1 2" key="1">
    <citation type="submission" date="2018-11" db="EMBL/GenBank/DDBJ databases">
        <title>Phylogenetic determinants of toxin gene distribution in genomes of Brevibacillus laterosporus.</title>
        <authorList>
            <person name="Glare T.R."/>
            <person name="Durrant A."/>
            <person name="Berry C."/>
            <person name="Palma L."/>
            <person name="Ormskirk M."/>
            <person name="Cox M.O."/>
        </authorList>
    </citation>
    <scope>NUCLEOTIDE SEQUENCE [LARGE SCALE GENOMIC DNA]</scope>
    <source>
        <strain evidence="1 2">1821L</strain>
    </source>
</reference>
<dbReference type="EMBL" id="CP033464">
    <property type="protein sequence ID" value="QDX93661.1"/>
    <property type="molecule type" value="Genomic_DNA"/>
</dbReference>
<gene>
    <name evidence="1" type="ORF">EEL30_15985</name>
</gene>
<name>A0A502HIV5_BRELA</name>
<sequence length="211" mass="24549">MSDDRGKENEKNTQGDENKRADANRTTVVPLDKEAVNEIAKLTLTGQQPIGGFLYFVGFSLILNFASSIFNFVALFNSLGEAWLILERSEIRYPTMVKGIISFELFYAILLIISVCLLLFLFFRKDKRFPSYMIGYMIITMLFSMLDMYLVDEYIGSFMLLDKSTPFAYIREVVISIFWVTYYVRSKRVKLTFVHDRPLFASKRYETPPYS</sequence>
<organism evidence="1 2">
    <name type="scientific">Brevibacillus laterosporus</name>
    <name type="common">Bacillus laterosporus</name>
    <dbReference type="NCBI Taxonomy" id="1465"/>
    <lineage>
        <taxon>Bacteria</taxon>
        <taxon>Bacillati</taxon>
        <taxon>Bacillota</taxon>
        <taxon>Bacilli</taxon>
        <taxon>Bacillales</taxon>
        <taxon>Paenibacillaceae</taxon>
        <taxon>Brevibacillus</taxon>
    </lineage>
</organism>
<evidence type="ECO:0000313" key="1">
    <source>
        <dbReference type="EMBL" id="QDX93661.1"/>
    </source>
</evidence>
<keyword evidence="2" id="KW-1185">Reference proteome</keyword>
<accession>A0A502HIV5</accession>
<dbReference type="AlphaFoldDB" id="A0A502HIV5"/>
<dbReference type="InterPro" id="IPR019690">
    <property type="entry name" value="DUF2569"/>
</dbReference>
<dbReference type="Pfam" id="PF10754">
    <property type="entry name" value="DUF2569"/>
    <property type="match status" value="1"/>
</dbReference>
<proteinExistence type="predicted"/>
<protein>
    <submittedName>
        <fullName evidence="1">DUF2569 domain-containing protein</fullName>
    </submittedName>
</protein>
<dbReference type="OrthoDB" id="9155572at2"/>